<dbReference type="Gene3D" id="3.30.420.10">
    <property type="entry name" value="Ribonuclease H-like superfamily/Ribonuclease H"/>
    <property type="match status" value="1"/>
</dbReference>
<dbReference type="InterPro" id="IPR036397">
    <property type="entry name" value="RNaseH_sf"/>
</dbReference>
<proteinExistence type="predicted"/>
<evidence type="ECO:0000256" key="1">
    <source>
        <dbReference type="SAM" id="Phobius"/>
    </source>
</evidence>
<evidence type="ECO:0008006" key="6">
    <source>
        <dbReference type="Google" id="ProtNLM"/>
    </source>
</evidence>
<evidence type="ECO:0000313" key="4">
    <source>
        <dbReference type="EMBL" id="KAK7266661.1"/>
    </source>
</evidence>
<feature type="transmembrane region" description="Helical" evidence="1">
    <location>
        <begin position="20"/>
        <end position="41"/>
    </location>
</feature>
<comment type="caution">
    <text evidence="4">The sequence shown here is derived from an EMBL/GenBank/DDBJ whole genome shotgun (WGS) entry which is preliminary data.</text>
</comment>
<dbReference type="InterPro" id="IPR002156">
    <property type="entry name" value="RNaseH_domain"/>
</dbReference>
<gene>
    <name evidence="4" type="ORF">RIF29_19311</name>
</gene>
<dbReference type="GO" id="GO:0003676">
    <property type="term" value="F:nucleic acid binding"/>
    <property type="evidence" value="ECO:0007669"/>
    <property type="project" value="InterPro"/>
</dbReference>
<evidence type="ECO:0000259" key="3">
    <source>
        <dbReference type="Pfam" id="PF13966"/>
    </source>
</evidence>
<dbReference type="InterPro" id="IPR053151">
    <property type="entry name" value="RNase_H-like"/>
</dbReference>
<dbReference type="InterPro" id="IPR012337">
    <property type="entry name" value="RNaseH-like_sf"/>
</dbReference>
<dbReference type="Pfam" id="PF13966">
    <property type="entry name" value="zf-RVT"/>
    <property type="match status" value="1"/>
</dbReference>
<dbReference type="SUPFAM" id="SSF53098">
    <property type="entry name" value="Ribonuclease H-like"/>
    <property type="match status" value="1"/>
</dbReference>
<dbReference type="AlphaFoldDB" id="A0AAN9F0I2"/>
<protein>
    <recommendedName>
        <fullName evidence="6">RNase H type-1 domain-containing protein</fullName>
    </recommendedName>
</protein>
<organism evidence="4 5">
    <name type="scientific">Crotalaria pallida</name>
    <name type="common">Smooth rattlebox</name>
    <name type="synonym">Crotalaria striata</name>
    <dbReference type="NCBI Taxonomy" id="3830"/>
    <lineage>
        <taxon>Eukaryota</taxon>
        <taxon>Viridiplantae</taxon>
        <taxon>Streptophyta</taxon>
        <taxon>Embryophyta</taxon>
        <taxon>Tracheophyta</taxon>
        <taxon>Spermatophyta</taxon>
        <taxon>Magnoliopsida</taxon>
        <taxon>eudicotyledons</taxon>
        <taxon>Gunneridae</taxon>
        <taxon>Pentapetalae</taxon>
        <taxon>rosids</taxon>
        <taxon>fabids</taxon>
        <taxon>Fabales</taxon>
        <taxon>Fabaceae</taxon>
        <taxon>Papilionoideae</taxon>
        <taxon>50 kb inversion clade</taxon>
        <taxon>genistoids sensu lato</taxon>
        <taxon>core genistoids</taxon>
        <taxon>Crotalarieae</taxon>
        <taxon>Crotalaria</taxon>
    </lineage>
</organism>
<name>A0AAN9F0I2_CROPI</name>
<dbReference type="Pfam" id="PF13456">
    <property type="entry name" value="RVT_3"/>
    <property type="match status" value="1"/>
</dbReference>
<feature type="domain" description="RNase H type-1" evidence="2">
    <location>
        <begin position="190"/>
        <end position="303"/>
    </location>
</feature>
<dbReference type="PANTHER" id="PTHR47723:SF19">
    <property type="entry name" value="POLYNUCLEOTIDYL TRANSFERASE, RIBONUCLEASE H-LIKE SUPERFAMILY PROTEIN"/>
    <property type="match status" value="1"/>
</dbReference>
<dbReference type="PANTHER" id="PTHR47723">
    <property type="entry name" value="OS05G0353850 PROTEIN"/>
    <property type="match status" value="1"/>
</dbReference>
<keyword evidence="1" id="KW-0472">Membrane</keyword>
<dbReference type="Proteomes" id="UP001372338">
    <property type="component" value="Unassembled WGS sequence"/>
</dbReference>
<reference evidence="4 5" key="1">
    <citation type="submission" date="2024-01" db="EMBL/GenBank/DDBJ databases">
        <title>The genomes of 5 underutilized Papilionoideae crops provide insights into root nodulation and disease resistanc.</title>
        <authorList>
            <person name="Yuan L."/>
        </authorList>
    </citation>
    <scope>NUCLEOTIDE SEQUENCE [LARGE SCALE GENOMIC DNA]</scope>
    <source>
        <strain evidence="4">ZHUSHIDOU_FW_LH</strain>
        <tissue evidence="4">Leaf</tissue>
    </source>
</reference>
<evidence type="ECO:0000259" key="2">
    <source>
        <dbReference type="Pfam" id="PF13456"/>
    </source>
</evidence>
<keyword evidence="1" id="KW-0812">Transmembrane</keyword>
<dbReference type="EMBL" id="JAYWIO010000004">
    <property type="protein sequence ID" value="KAK7266661.1"/>
    <property type="molecule type" value="Genomic_DNA"/>
</dbReference>
<dbReference type="InterPro" id="IPR026960">
    <property type="entry name" value="RVT-Znf"/>
</dbReference>
<dbReference type="CDD" id="cd06222">
    <property type="entry name" value="RNase_H_like"/>
    <property type="match status" value="1"/>
</dbReference>
<dbReference type="GO" id="GO:0004523">
    <property type="term" value="F:RNA-DNA hybrid ribonuclease activity"/>
    <property type="evidence" value="ECO:0007669"/>
    <property type="project" value="InterPro"/>
</dbReference>
<keyword evidence="1" id="KW-1133">Transmembrane helix</keyword>
<feature type="domain" description="Reverse transcriptase zinc-binding" evidence="3">
    <location>
        <begin position="54"/>
        <end position="111"/>
    </location>
</feature>
<dbReference type="InterPro" id="IPR044730">
    <property type="entry name" value="RNase_H-like_dom_plant"/>
</dbReference>
<keyword evidence="5" id="KW-1185">Reference proteome</keyword>
<accession>A0AAN9F0I2</accession>
<sequence length="337" mass="37982">METHGTGLVYILLCRRIFKIWLIASGFWGLVTLWMSGVGPLKRMNCTLRLLLPCPEKIKFLLWLLLHDASPCNARRHRCGLTASPSCPRCDADYESGLHVVRDCPKSKDLWISFGIRDSNFFTKEAWCWIHKASMGDWSLQFFAIVWWAWRWRNMEVLGSEDWCLEQVRFRVQTLLADMRCCMPSSTQGGDGMNGFGGLLRDSFGRWLLGFTGCYSSSSVLLSELMALRNGLLLAWNAGYRLVRCEVNSLEAYRLVSMESPPAFHVFGAIICDIKSFLARDWDASLSHVLREVNGCADVLAKMGVASGVSLLLLEAPPVEITQALARDTAGHIFVRC</sequence>
<evidence type="ECO:0000313" key="5">
    <source>
        <dbReference type="Proteomes" id="UP001372338"/>
    </source>
</evidence>